<name>A0A9W6B4K7_9FLAO</name>
<gene>
    <name evidence="1" type="ORF">NBRC110019_05490</name>
</gene>
<dbReference type="EMBL" id="BRVP01000003">
    <property type="protein sequence ID" value="GLB51510.1"/>
    <property type="molecule type" value="Genomic_DNA"/>
</dbReference>
<proteinExistence type="predicted"/>
<reference evidence="1" key="1">
    <citation type="submission" date="2022-07" db="EMBL/GenBank/DDBJ databases">
        <title>Taxonomy of Novel Oxalotrophic and Methylotrophic Bacteria.</title>
        <authorList>
            <person name="Sahin N."/>
            <person name="Tani A."/>
        </authorList>
    </citation>
    <scope>NUCLEOTIDE SEQUENCE</scope>
    <source>
        <strain evidence="1">AM327</strain>
    </source>
</reference>
<organism evidence="1 2">
    <name type="scientific">Neptunitalea chrysea</name>
    <dbReference type="NCBI Taxonomy" id="1647581"/>
    <lineage>
        <taxon>Bacteria</taxon>
        <taxon>Pseudomonadati</taxon>
        <taxon>Bacteroidota</taxon>
        <taxon>Flavobacteriia</taxon>
        <taxon>Flavobacteriales</taxon>
        <taxon>Flavobacteriaceae</taxon>
        <taxon>Neptunitalea</taxon>
    </lineage>
</organism>
<dbReference type="Proteomes" id="UP001143545">
    <property type="component" value="Unassembled WGS sequence"/>
</dbReference>
<keyword evidence="2" id="KW-1185">Reference proteome</keyword>
<protein>
    <submittedName>
        <fullName evidence="1">Uncharacterized protein</fullName>
    </submittedName>
</protein>
<evidence type="ECO:0000313" key="2">
    <source>
        <dbReference type="Proteomes" id="UP001143545"/>
    </source>
</evidence>
<evidence type="ECO:0000313" key="1">
    <source>
        <dbReference type="EMBL" id="GLB51510.1"/>
    </source>
</evidence>
<comment type="caution">
    <text evidence="1">The sequence shown here is derived from an EMBL/GenBank/DDBJ whole genome shotgun (WGS) entry which is preliminary data.</text>
</comment>
<sequence>MAMKVFDRMEGILEKVLVFITLNVKFFIPLKNRDFIITSIFSTLKGVGL</sequence>
<dbReference type="AlphaFoldDB" id="A0A9W6B4K7"/>
<accession>A0A9W6B4K7</accession>